<dbReference type="SUPFAM" id="SSF56235">
    <property type="entry name" value="N-terminal nucleophile aminohydrolases (Ntn hydrolases)"/>
    <property type="match status" value="1"/>
</dbReference>
<proteinExistence type="inferred from homology"/>
<reference evidence="4 5" key="1">
    <citation type="submission" date="2019-09" db="EMBL/GenBank/DDBJ databases">
        <title>Segnochrobactrum spirostomi gen. nov., sp. nov., isolated from the ciliate Spirostomum cf. yagiui and description of a novel family, Segnochrobactraceae fam. nov. within the order Rhizobiales of the class Alphaproteobacteria.</title>
        <authorList>
            <person name="Akter S."/>
            <person name="Shazib S.U.A."/>
            <person name="Shin M.K."/>
        </authorList>
    </citation>
    <scope>NUCLEOTIDE SEQUENCE [LARGE SCALE GENOMIC DNA]</scope>
    <source>
        <strain evidence="4 5">Sp-1</strain>
    </source>
</reference>
<organism evidence="4 5">
    <name type="scientific">Segnochrobactrum spirostomi</name>
    <dbReference type="NCBI Taxonomy" id="2608987"/>
    <lineage>
        <taxon>Bacteria</taxon>
        <taxon>Pseudomonadati</taxon>
        <taxon>Pseudomonadota</taxon>
        <taxon>Alphaproteobacteria</taxon>
        <taxon>Hyphomicrobiales</taxon>
        <taxon>Segnochrobactraceae</taxon>
        <taxon>Segnochrobactrum</taxon>
    </lineage>
</organism>
<evidence type="ECO:0000313" key="5">
    <source>
        <dbReference type="Proteomes" id="UP000332515"/>
    </source>
</evidence>
<dbReference type="Gene3D" id="3.60.60.10">
    <property type="entry name" value="Penicillin V Acylase, Chain A"/>
    <property type="match status" value="1"/>
</dbReference>
<dbReference type="PANTHER" id="PTHR35527:SF2">
    <property type="entry name" value="HYDROLASE"/>
    <property type="match status" value="1"/>
</dbReference>
<keyword evidence="2 4" id="KW-0378">Hydrolase</keyword>
<accession>A0A6A7Y791</accession>
<dbReference type="PANTHER" id="PTHR35527">
    <property type="entry name" value="CHOLOYLGLYCINE HYDROLASE"/>
    <property type="match status" value="1"/>
</dbReference>
<gene>
    <name evidence="4" type="ORF">F0357_18900</name>
</gene>
<keyword evidence="5" id="KW-1185">Reference proteome</keyword>
<dbReference type="RefSeq" id="WP_153487543.1">
    <property type="nucleotide sequence ID" value="NZ_VWNA01000002.1"/>
</dbReference>
<dbReference type="InterPro" id="IPR029132">
    <property type="entry name" value="CBAH/NAAA_C"/>
</dbReference>
<evidence type="ECO:0000256" key="1">
    <source>
        <dbReference type="ARBA" id="ARBA00006625"/>
    </source>
</evidence>
<comment type="similarity">
    <text evidence="1">Belongs to the peptidase C59 family.</text>
</comment>
<dbReference type="Proteomes" id="UP000332515">
    <property type="component" value="Unassembled WGS sequence"/>
</dbReference>
<evidence type="ECO:0000313" key="4">
    <source>
        <dbReference type="EMBL" id="MQT14686.1"/>
    </source>
</evidence>
<feature type="domain" description="Choloylglycine hydrolase/NAAA C-terminal" evidence="3">
    <location>
        <begin position="28"/>
        <end position="316"/>
    </location>
</feature>
<protein>
    <submittedName>
        <fullName evidence="4">Linear amide C-N hydrolase</fullName>
    </submittedName>
</protein>
<dbReference type="InterPro" id="IPR052193">
    <property type="entry name" value="Peptidase_C59"/>
</dbReference>
<evidence type="ECO:0000259" key="3">
    <source>
        <dbReference type="Pfam" id="PF02275"/>
    </source>
</evidence>
<name>A0A6A7Y791_9HYPH</name>
<dbReference type="EMBL" id="VWNA01000002">
    <property type="protein sequence ID" value="MQT14686.1"/>
    <property type="molecule type" value="Genomic_DNA"/>
</dbReference>
<comment type="caution">
    <text evidence="4">The sequence shown here is derived from an EMBL/GenBank/DDBJ whole genome shotgun (WGS) entry which is preliminary data.</text>
</comment>
<dbReference type="InterPro" id="IPR029055">
    <property type="entry name" value="Ntn_hydrolases_N"/>
</dbReference>
<sequence>MKRKSILMAGAMIAALPMTFGGDIAMACSLIFWNDNGQAVVAARTMDLYVDDQPRLVYLPRGIERRGVAEGDAATWTSKYASTVLTAFDAGTSDGMNETGLSAHLLYLHGAEHEPTDQRPALSNLLWPQYVLDNYATVAEALEGLKTVRIVSAKAHGREWPLHLAIEDASGDSAVIEFVDGREVIHHGKDVTVMTNEPPLAEQLVNLKRYRLFGGTLPLPGDIDPKSRFVRASTFLKTLPKPADTREAVGHIAGVARTVAVPFGAVDTSGGESADTWPTRWASVADHTDKVYYVMPVNSPNVFWVDFAKLDPNGKEILAVDARDTTLSGEVSGRLAGFAPIGEAYPPAP</sequence>
<dbReference type="GO" id="GO:0016787">
    <property type="term" value="F:hydrolase activity"/>
    <property type="evidence" value="ECO:0007669"/>
    <property type="project" value="UniProtKB-KW"/>
</dbReference>
<dbReference type="AlphaFoldDB" id="A0A6A7Y791"/>
<evidence type="ECO:0000256" key="2">
    <source>
        <dbReference type="ARBA" id="ARBA00022801"/>
    </source>
</evidence>
<dbReference type="Pfam" id="PF02275">
    <property type="entry name" value="CBAH"/>
    <property type="match status" value="1"/>
</dbReference>